<organism evidence="9 10">
    <name type="scientific">Oryza meyeriana var. granulata</name>
    <dbReference type="NCBI Taxonomy" id="110450"/>
    <lineage>
        <taxon>Eukaryota</taxon>
        <taxon>Viridiplantae</taxon>
        <taxon>Streptophyta</taxon>
        <taxon>Embryophyta</taxon>
        <taxon>Tracheophyta</taxon>
        <taxon>Spermatophyta</taxon>
        <taxon>Magnoliopsida</taxon>
        <taxon>Liliopsida</taxon>
        <taxon>Poales</taxon>
        <taxon>Poaceae</taxon>
        <taxon>BOP clade</taxon>
        <taxon>Oryzoideae</taxon>
        <taxon>Oryzeae</taxon>
        <taxon>Oryzinae</taxon>
        <taxon>Oryza</taxon>
        <taxon>Oryza meyeriana</taxon>
    </lineage>
</organism>
<dbReference type="OrthoDB" id="5575at2759"/>
<dbReference type="GO" id="GO:0000388">
    <property type="term" value="P:spliceosome conformational change to release U4 (or U4atac) and U1 (or U11)"/>
    <property type="evidence" value="ECO:0007669"/>
    <property type="project" value="TreeGrafter"/>
</dbReference>
<dbReference type="InterPro" id="IPR035892">
    <property type="entry name" value="C2_domain_sf"/>
</dbReference>
<evidence type="ECO:0000256" key="6">
    <source>
        <dbReference type="ARBA" id="ARBA00023136"/>
    </source>
</evidence>
<comment type="subcellular location">
    <subcellularLocation>
        <location evidence="2">Endoplasmic reticulum</location>
    </subcellularLocation>
    <subcellularLocation>
        <location evidence="1">Membrane</location>
        <topology evidence="1">Multi-pass membrane protein</topology>
    </subcellularLocation>
</comment>
<evidence type="ECO:0000256" key="5">
    <source>
        <dbReference type="ARBA" id="ARBA00022989"/>
    </source>
</evidence>
<dbReference type="GO" id="GO:0005783">
    <property type="term" value="C:endoplasmic reticulum"/>
    <property type="evidence" value="ECO:0007669"/>
    <property type="project" value="UniProtKB-SubCell"/>
</dbReference>
<dbReference type="GO" id="GO:0003723">
    <property type="term" value="F:RNA binding"/>
    <property type="evidence" value="ECO:0007669"/>
    <property type="project" value="TreeGrafter"/>
</dbReference>
<keyword evidence="6" id="KW-0472">Membrane</keyword>
<accession>A0A6G1DQ78</accession>
<keyword evidence="4" id="KW-0256">Endoplasmic reticulum</keyword>
<dbReference type="PANTHER" id="PTHR24075">
    <property type="entry name" value="SEC63 DOMAIN-CONTAINING"/>
    <property type="match status" value="1"/>
</dbReference>
<evidence type="ECO:0000313" key="9">
    <source>
        <dbReference type="EMBL" id="KAF0914660.1"/>
    </source>
</evidence>
<evidence type="ECO:0000256" key="7">
    <source>
        <dbReference type="ARBA" id="ARBA00023186"/>
    </source>
</evidence>
<dbReference type="Proteomes" id="UP000479710">
    <property type="component" value="Unassembled WGS sequence"/>
</dbReference>
<gene>
    <name evidence="9" type="ORF">E2562_031123</name>
</gene>
<keyword evidence="5" id="KW-1133">Transmembrane helix</keyword>
<evidence type="ECO:0000313" key="10">
    <source>
        <dbReference type="Proteomes" id="UP000479710"/>
    </source>
</evidence>
<dbReference type="Pfam" id="PF02889">
    <property type="entry name" value="Sec63"/>
    <property type="match status" value="1"/>
</dbReference>
<comment type="caution">
    <text evidence="9">The sequence shown here is derived from an EMBL/GenBank/DDBJ whole genome shotgun (WGS) entry which is preliminary data.</text>
</comment>
<evidence type="ECO:0000256" key="3">
    <source>
        <dbReference type="ARBA" id="ARBA00022692"/>
    </source>
</evidence>
<evidence type="ECO:0000256" key="1">
    <source>
        <dbReference type="ARBA" id="ARBA00004141"/>
    </source>
</evidence>
<keyword evidence="3" id="KW-0812">Transmembrane</keyword>
<name>A0A6G1DQ78_9ORYZ</name>
<dbReference type="InterPro" id="IPR014756">
    <property type="entry name" value="Ig_E-set"/>
</dbReference>
<dbReference type="SUPFAM" id="SSF81296">
    <property type="entry name" value="E set domains"/>
    <property type="match status" value="1"/>
</dbReference>
<evidence type="ECO:0000259" key="8">
    <source>
        <dbReference type="Pfam" id="PF02889"/>
    </source>
</evidence>
<dbReference type="GO" id="GO:0003724">
    <property type="term" value="F:RNA helicase activity"/>
    <property type="evidence" value="ECO:0007669"/>
    <property type="project" value="TreeGrafter"/>
</dbReference>
<reference evidence="9 10" key="1">
    <citation type="submission" date="2019-11" db="EMBL/GenBank/DDBJ databases">
        <title>Whole genome sequence of Oryza granulata.</title>
        <authorList>
            <person name="Li W."/>
        </authorList>
    </citation>
    <scope>NUCLEOTIDE SEQUENCE [LARGE SCALE GENOMIC DNA]</scope>
    <source>
        <strain evidence="10">cv. Menghai</strain>
        <tissue evidence="9">Leaf</tissue>
    </source>
</reference>
<dbReference type="InterPro" id="IPR004179">
    <property type="entry name" value="Sec63-dom"/>
</dbReference>
<dbReference type="EMBL" id="SPHZ02000006">
    <property type="protein sequence ID" value="KAF0914660.1"/>
    <property type="molecule type" value="Genomic_DNA"/>
</dbReference>
<dbReference type="GO" id="GO:0016020">
    <property type="term" value="C:membrane"/>
    <property type="evidence" value="ECO:0007669"/>
    <property type="project" value="UniProtKB-SubCell"/>
</dbReference>
<dbReference type="Gene3D" id="2.60.40.150">
    <property type="entry name" value="C2 domain"/>
    <property type="match status" value="1"/>
</dbReference>
<feature type="domain" description="SEC63" evidence="8">
    <location>
        <begin position="14"/>
        <end position="65"/>
    </location>
</feature>
<keyword evidence="10" id="KW-1185">Reference proteome</keyword>
<dbReference type="PANTHER" id="PTHR24075:SF5">
    <property type="entry name" value="U5 SMALL NUCLEAR RIBONUCLEOPROTEIN 200 KDA HELICASE"/>
    <property type="match status" value="1"/>
</dbReference>
<proteinExistence type="predicted"/>
<dbReference type="AlphaFoldDB" id="A0A6G1DQ78"/>
<protein>
    <recommendedName>
        <fullName evidence="8">SEC63 domain-containing protein</fullName>
    </recommendedName>
</protein>
<sequence>MANLQSEAGPVHAPRFPNPKEEVWWLVIGDNSTDQLLAIKRVALQRRSRVKIEFTAPAEAGEKELHDLSDV</sequence>
<evidence type="ECO:0000256" key="2">
    <source>
        <dbReference type="ARBA" id="ARBA00004240"/>
    </source>
</evidence>
<dbReference type="GO" id="GO:0005681">
    <property type="term" value="C:spliceosomal complex"/>
    <property type="evidence" value="ECO:0007669"/>
    <property type="project" value="TreeGrafter"/>
</dbReference>
<keyword evidence="7" id="KW-0143">Chaperone</keyword>
<evidence type="ECO:0000256" key="4">
    <source>
        <dbReference type="ARBA" id="ARBA00022824"/>
    </source>
</evidence>